<reference evidence="11" key="1">
    <citation type="submission" date="2022-02" db="EMBL/GenBank/DDBJ databases">
        <authorList>
            <person name="Henning P.M."/>
            <person name="McCubbin A.G."/>
            <person name="Shore J.S."/>
        </authorList>
    </citation>
    <scope>NUCLEOTIDE SEQUENCE</scope>
    <source>
        <strain evidence="11">F60SS</strain>
        <tissue evidence="11">Leaves</tissue>
    </source>
</reference>
<evidence type="ECO:0000256" key="7">
    <source>
        <dbReference type="SAM" id="MobiDB-lite"/>
    </source>
</evidence>
<keyword evidence="3 8" id="KW-0812">Transmembrane</keyword>
<evidence type="ECO:0000313" key="11">
    <source>
        <dbReference type="EMBL" id="KAJ4830058.1"/>
    </source>
</evidence>
<dbReference type="InterPro" id="IPR026057">
    <property type="entry name" value="TBL_C"/>
</dbReference>
<name>A0A9Q0FEL1_9ROSI</name>
<dbReference type="GO" id="GO:0005794">
    <property type="term" value="C:Golgi apparatus"/>
    <property type="evidence" value="ECO:0007669"/>
    <property type="project" value="TreeGrafter"/>
</dbReference>
<sequence>KLQQVVAFPVLIKRELVCIISFLTILLSTFFIFDLLGPLDPQSLFRFGFLAQILPNTHTHTQPPPSSSSSSSSSSSQGDYCDYSHGRWVRDETYKNQSYTEDCPFLDPGFRCVNTCGRKDVEYQNWRWQPKSCDMPRFNATELLERSRNGRIVFAGDSIGRNQWESFLCMLSQGVTNKSTIYEEHGNPISKHKGFLSLRFGEYNLTVEYYRVPFLVYNGRPPPNSSTAIRTTVKVDQLHWFSKLWQGADVLVFNGGHWWNEDKTVKAGCYFEVGGRVNISMNVMEAFERSLQTWKSWVTQNLNPARSHSSLIYFKLQNNCRNGTWNEGGRCDVDTEPEKNYAMLEPEPGANRFISKVIKQMDHGKWKVQYLDITYLSQFRYDGHPSRYREPGTPPLAPQDCSHWCLPGVPDWSPVPSFSQAASVAPTFLVHMWK</sequence>
<dbReference type="GO" id="GO:0016413">
    <property type="term" value="F:O-acetyltransferase activity"/>
    <property type="evidence" value="ECO:0007669"/>
    <property type="project" value="InterPro"/>
</dbReference>
<evidence type="ECO:0000256" key="4">
    <source>
        <dbReference type="ARBA" id="ARBA00022968"/>
    </source>
</evidence>
<keyword evidence="6 8" id="KW-0472">Membrane</keyword>
<dbReference type="GO" id="GO:0016020">
    <property type="term" value="C:membrane"/>
    <property type="evidence" value="ECO:0007669"/>
    <property type="project" value="UniProtKB-SubCell"/>
</dbReference>
<feature type="transmembrane region" description="Helical" evidence="8">
    <location>
        <begin position="16"/>
        <end position="36"/>
    </location>
</feature>
<proteinExistence type="inferred from homology"/>
<dbReference type="Pfam" id="PF13839">
    <property type="entry name" value="PC-Esterase"/>
    <property type="match status" value="1"/>
</dbReference>
<evidence type="ECO:0000256" key="5">
    <source>
        <dbReference type="ARBA" id="ARBA00022989"/>
    </source>
</evidence>
<evidence type="ECO:0000256" key="8">
    <source>
        <dbReference type="SAM" id="Phobius"/>
    </source>
</evidence>
<evidence type="ECO:0000256" key="1">
    <source>
        <dbReference type="ARBA" id="ARBA00004167"/>
    </source>
</evidence>
<evidence type="ECO:0000256" key="2">
    <source>
        <dbReference type="ARBA" id="ARBA00007727"/>
    </source>
</evidence>
<dbReference type="Proteomes" id="UP001141552">
    <property type="component" value="Unassembled WGS sequence"/>
</dbReference>
<dbReference type="PANTHER" id="PTHR32285:SF53">
    <property type="entry name" value="PROTEIN TRICHOME BIREFRINGENCE-LIKE 9"/>
    <property type="match status" value="1"/>
</dbReference>
<evidence type="ECO:0000259" key="9">
    <source>
        <dbReference type="Pfam" id="PF13839"/>
    </source>
</evidence>
<dbReference type="OrthoDB" id="630188at2759"/>
<feature type="domain" description="Trichome birefringence-like C-terminal" evidence="9">
    <location>
        <begin position="135"/>
        <end position="411"/>
    </location>
</feature>
<dbReference type="InterPro" id="IPR029962">
    <property type="entry name" value="TBL"/>
</dbReference>
<accession>A0A9Q0FEL1</accession>
<evidence type="ECO:0000256" key="3">
    <source>
        <dbReference type="ARBA" id="ARBA00022692"/>
    </source>
</evidence>
<comment type="caution">
    <text evidence="11">The sequence shown here is derived from an EMBL/GenBank/DDBJ whole genome shotgun (WGS) entry which is preliminary data.</text>
</comment>
<dbReference type="InterPro" id="IPR025846">
    <property type="entry name" value="TBL_N"/>
</dbReference>
<feature type="compositionally biased region" description="Low complexity" evidence="7">
    <location>
        <begin position="67"/>
        <end position="76"/>
    </location>
</feature>
<dbReference type="AlphaFoldDB" id="A0A9Q0FEL1"/>
<dbReference type="EMBL" id="JAKUCV010005740">
    <property type="protein sequence ID" value="KAJ4830058.1"/>
    <property type="molecule type" value="Genomic_DNA"/>
</dbReference>
<comment type="subcellular location">
    <subcellularLocation>
        <location evidence="1">Membrane</location>
        <topology evidence="1">Single-pass membrane protein</topology>
    </subcellularLocation>
</comment>
<feature type="non-terminal residue" evidence="11">
    <location>
        <position position="434"/>
    </location>
</feature>
<feature type="domain" description="Trichome birefringence-like N-terminal" evidence="10">
    <location>
        <begin position="81"/>
        <end position="134"/>
    </location>
</feature>
<gene>
    <name evidence="11" type="ORF">Tsubulata_009672</name>
</gene>
<feature type="region of interest" description="Disordered" evidence="7">
    <location>
        <begin position="59"/>
        <end position="78"/>
    </location>
</feature>
<evidence type="ECO:0000256" key="6">
    <source>
        <dbReference type="ARBA" id="ARBA00023136"/>
    </source>
</evidence>
<keyword evidence="12" id="KW-1185">Reference proteome</keyword>
<dbReference type="Pfam" id="PF14416">
    <property type="entry name" value="PMR5N"/>
    <property type="match status" value="1"/>
</dbReference>
<evidence type="ECO:0008006" key="13">
    <source>
        <dbReference type="Google" id="ProtNLM"/>
    </source>
</evidence>
<keyword evidence="4" id="KW-0735">Signal-anchor</keyword>
<comment type="similarity">
    <text evidence="2">Belongs to the PC-esterase family. TBL subfamily.</text>
</comment>
<reference evidence="11" key="2">
    <citation type="journal article" date="2023" name="Plants (Basel)">
        <title>Annotation of the Turnera subulata (Passifloraceae) Draft Genome Reveals the S-Locus Evolved after the Divergence of Turneroideae from Passifloroideae in a Stepwise Manner.</title>
        <authorList>
            <person name="Henning P.M."/>
            <person name="Roalson E.H."/>
            <person name="Mir W."/>
            <person name="McCubbin A.G."/>
            <person name="Shore J.S."/>
        </authorList>
    </citation>
    <scope>NUCLEOTIDE SEQUENCE</scope>
    <source>
        <strain evidence="11">F60SS</strain>
    </source>
</reference>
<evidence type="ECO:0000259" key="10">
    <source>
        <dbReference type="Pfam" id="PF14416"/>
    </source>
</evidence>
<keyword evidence="5 8" id="KW-1133">Transmembrane helix</keyword>
<organism evidence="11 12">
    <name type="scientific">Turnera subulata</name>
    <dbReference type="NCBI Taxonomy" id="218843"/>
    <lineage>
        <taxon>Eukaryota</taxon>
        <taxon>Viridiplantae</taxon>
        <taxon>Streptophyta</taxon>
        <taxon>Embryophyta</taxon>
        <taxon>Tracheophyta</taxon>
        <taxon>Spermatophyta</taxon>
        <taxon>Magnoliopsida</taxon>
        <taxon>eudicotyledons</taxon>
        <taxon>Gunneridae</taxon>
        <taxon>Pentapetalae</taxon>
        <taxon>rosids</taxon>
        <taxon>fabids</taxon>
        <taxon>Malpighiales</taxon>
        <taxon>Passifloraceae</taxon>
        <taxon>Turnera</taxon>
    </lineage>
</organism>
<feature type="non-terminal residue" evidence="11">
    <location>
        <position position="1"/>
    </location>
</feature>
<evidence type="ECO:0000313" key="12">
    <source>
        <dbReference type="Proteomes" id="UP001141552"/>
    </source>
</evidence>
<dbReference type="PANTHER" id="PTHR32285">
    <property type="entry name" value="PROTEIN TRICHOME BIREFRINGENCE-LIKE 9-RELATED"/>
    <property type="match status" value="1"/>
</dbReference>
<protein>
    <recommendedName>
        <fullName evidence="13">Trichome birefringence-like N-terminal domain-containing protein</fullName>
    </recommendedName>
</protein>